<dbReference type="RefSeq" id="WP_147031760.1">
    <property type="nucleotide sequence ID" value="NZ_CP042436.1"/>
</dbReference>
<dbReference type="FunFam" id="1.20.1720.10:FF:000005">
    <property type="entry name" value="Bcr/CflA family efflux transporter"/>
    <property type="match status" value="1"/>
</dbReference>
<dbReference type="GO" id="GO:0042910">
    <property type="term" value="F:xenobiotic transmembrane transporter activity"/>
    <property type="evidence" value="ECO:0007669"/>
    <property type="project" value="InterPro"/>
</dbReference>
<feature type="transmembrane region" description="Helical" evidence="8">
    <location>
        <begin position="343"/>
        <end position="363"/>
    </location>
</feature>
<keyword evidence="5 8" id="KW-0812">Transmembrane</keyword>
<evidence type="ECO:0000256" key="3">
    <source>
        <dbReference type="ARBA" id="ARBA00022448"/>
    </source>
</evidence>
<dbReference type="InterPro" id="IPR011701">
    <property type="entry name" value="MFS"/>
</dbReference>
<keyword evidence="6 8" id="KW-1133">Transmembrane helix</keyword>
<evidence type="ECO:0000313" key="11">
    <source>
        <dbReference type="Proteomes" id="UP000321479"/>
    </source>
</evidence>
<dbReference type="AlphaFoldDB" id="A0A5B8UVT7"/>
<feature type="transmembrane region" description="Helical" evidence="8">
    <location>
        <begin position="133"/>
        <end position="155"/>
    </location>
</feature>
<evidence type="ECO:0000256" key="5">
    <source>
        <dbReference type="ARBA" id="ARBA00022692"/>
    </source>
</evidence>
<dbReference type="PANTHER" id="PTHR23502">
    <property type="entry name" value="MAJOR FACILITATOR SUPERFAMILY"/>
    <property type="match status" value="1"/>
</dbReference>
<comment type="subcellular location">
    <subcellularLocation>
        <location evidence="1">Cell membrane</location>
        <topology evidence="1">Multi-pass membrane protein</topology>
    </subcellularLocation>
</comment>
<dbReference type="GO" id="GO:0005886">
    <property type="term" value="C:plasma membrane"/>
    <property type="evidence" value="ECO:0007669"/>
    <property type="project" value="UniProtKB-SubCell"/>
</dbReference>
<evidence type="ECO:0000256" key="4">
    <source>
        <dbReference type="ARBA" id="ARBA00022475"/>
    </source>
</evidence>
<feature type="transmembrane region" description="Helical" evidence="8">
    <location>
        <begin position="49"/>
        <end position="67"/>
    </location>
</feature>
<dbReference type="KEGG" id="mgin:FRZ54_11545"/>
<evidence type="ECO:0000256" key="2">
    <source>
        <dbReference type="ARBA" id="ARBA00006236"/>
    </source>
</evidence>
<evidence type="ECO:0000256" key="8">
    <source>
        <dbReference type="SAM" id="Phobius"/>
    </source>
</evidence>
<evidence type="ECO:0000256" key="6">
    <source>
        <dbReference type="ARBA" id="ARBA00022989"/>
    </source>
</evidence>
<keyword evidence="3" id="KW-0813">Transport</keyword>
<dbReference type="InterPro" id="IPR036259">
    <property type="entry name" value="MFS_trans_sf"/>
</dbReference>
<keyword evidence="7 8" id="KW-0472">Membrane</keyword>
<gene>
    <name evidence="10" type="ORF">FRZ54_11545</name>
</gene>
<keyword evidence="11" id="KW-1185">Reference proteome</keyword>
<accession>A0A5B8UVT7</accession>
<dbReference type="OrthoDB" id="9800416at2"/>
<reference evidence="10 11" key="1">
    <citation type="journal article" date="2017" name="Curr. Microbiol.">
        <title>Mucilaginibacter ginsenosidivorans sp. nov., Isolated from Soil of Ginseng Field.</title>
        <authorList>
            <person name="Kim M.M."/>
            <person name="Siddiqi M.Z."/>
            <person name="Im W.T."/>
        </authorList>
    </citation>
    <scope>NUCLEOTIDE SEQUENCE [LARGE SCALE GENOMIC DNA]</scope>
    <source>
        <strain evidence="10 11">Gsoil 3017</strain>
    </source>
</reference>
<name>A0A5B8UVT7_9SPHI</name>
<dbReference type="Proteomes" id="UP000321479">
    <property type="component" value="Chromosome"/>
</dbReference>
<feature type="transmembrane region" description="Helical" evidence="8">
    <location>
        <begin position="74"/>
        <end position="94"/>
    </location>
</feature>
<evidence type="ECO:0000313" key="10">
    <source>
        <dbReference type="EMBL" id="QEC63184.1"/>
    </source>
</evidence>
<protein>
    <submittedName>
        <fullName evidence="10">Multidrug effflux MFS transporter</fullName>
    </submittedName>
</protein>
<feature type="transmembrane region" description="Helical" evidence="8">
    <location>
        <begin position="7"/>
        <end position="29"/>
    </location>
</feature>
<dbReference type="CDD" id="cd17320">
    <property type="entry name" value="MFS_MdfA_MDR_like"/>
    <property type="match status" value="1"/>
</dbReference>
<feature type="transmembrane region" description="Helical" evidence="8">
    <location>
        <begin position="369"/>
        <end position="389"/>
    </location>
</feature>
<dbReference type="Pfam" id="PF07690">
    <property type="entry name" value="MFS_1"/>
    <property type="match status" value="1"/>
</dbReference>
<evidence type="ECO:0000256" key="1">
    <source>
        <dbReference type="ARBA" id="ARBA00004651"/>
    </source>
</evidence>
<dbReference type="EMBL" id="CP042436">
    <property type="protein sequence ID" value="QEC63184.1"/>
    <property type="molecule type" value="Genomic_DNA"/>
</dbReference>
<evidence type="ECO:0000259" key="9">
    <source>
        <dbReference type="PROSITE" id="PS50850"/>
    </source>
</evidence>
<dbReference type="Gene3D" id="1.20.1720.10">
    <property type="entry name" value="Multidrug resistance protein D"/>
    <property type="match status" value="1"/>
</dbReference>
<feature type="transmembrane region" description="Helical" evidence="8">
    <location>
        <begin position="279"/>
        <end position="297"/>
    </location>
</feature>
<dbReference type="InterPro" id="IPR004812">
    <property type="entry name" value="Efflux_drug-R_Bcr/CmlA"/>
</dbReference>
<organism evidence="10 11">
    <name type="scientific">Mucilaginibacter ginsenosidivorans</name>
    <dbReference type="NCBI Taxonomy" id="398053"/>
    <lineage>
        <taxon>Bacteria</taxon>
        <taxon>Pseudomonadati</taxon>
        <taxon>Bacteroidota</taxon>
        <taxon>Sphingobacteriia</taxon>
        <taxon>Sphingobacteriales</taxon>
        <taxon>Sphingobacteriaceae</taxon>
        <taxon>Mucilaginibacter</taxon>
    </lineage>
</organism>
<feature type="domain" description="Major facilitator superfamily (MFS) profile" evidence="9">
    <location>
        <begin position="6"/>
        <end position="391"/>
    </location>
</feature>
<dbReference type="GO" id="GO:1990961">
    <property type="term" value="P:xenobiotic detoxification by transmembrane export across the plasma membrane"/>
    <property type="evidence" value="ECO:0007669"/>
    <property type="project" value="InterPro"/>
</dbReference>
<dbReference type="NCBIfam" id="TIGR00710">
    <property type="entry name" value="efflux_Bcr_CflA"/>
    <property type="match status" value="1"/>
</dbReference>
<feature type="transmembrane region" description="Helical" evidence="8">
    <location>
        <begin position="303"/>
        <end position="322"/>
    </location>
</feature>
<feature type="transmembrane region" description="Helical" evidence="8">
    <location>
        <begin position="161"/>
        <end position="183"/>
    </location>
</feature>
<sequence length="408" mass="43597">MTKKRYIFLVLILGMLIALSPFSIDMYLPAFGDIAKSLHSTTGRVELSLSSYFIGLAFGQLIYGPLMDRFGRKVPLYFGLCLYIIASVGCFLSSSVDMLITMRLFQALGGCAAQVACIAMVRDLFPVKDIAKVYALLFVVLGASPLLAPTAGSYLTLAFGWQAVFVVLLAISVIVLLASFFFLPESYKPDRSYSLKPGPIVKSFLTVIRHPQFYTYAISGSVAFCSLFSYVAGSPLVFMDVFGLGKKEFGWVFAGIAVGFIGAGQVNTQLLKRFKSEQIIAVSAIGQVIFSVVFLTGALNGWFGLWSTIAMVFVVLFFVGLTNPNTSALSMAPFPRNAGVASALLGAMQLGLGALSSSAMGLFSGRSAVPLATIMAVSAALASFVLFIGRRNIVQPVESETPAGAPVH</sequence>
<evidence type="ECO:0000256" key="7">
    <source>
        <dbReference type="ARBA" id="ARBA00023136"/>
    </source>
</evidence>
<dbReference type="InterPro" id="IPR020846">
    <property type="entry name" value="MFS_dom"/>
</dbReference>
<comment type="similarity">
    <text evidence="2">Belongs to the major facilitator superfamily. Bcr/CmlA family.</text>
</comment>
<feature type="transmembrane region" description="Helical" evidence="8">
    <location>
        <begin position="100"/>
        <end position="121"/>
    </location>
</feature>
<dbReference type="SUPFAM" id="SSF103473">
    <property type="entry name" value="MFS general substrate transporter"/>
    <property type="match status" value="1"/>
</dbReference>
<dbReference type="PROSITE" id="PS50850">
    <property type="entry name" value="MFS"/>
    <property type="match status" value="1"/>
</dbReference>
<proteinExistence type="inferred from homology"/>
<feature type="transmembrane region" description="Helical" evidence="8">
    <location>
        <begin position="249"/>
        <end position="267"/>
    </location>
</feature>
<dbReference type="PANTHER" id="PTHR23502:SF132">
    <property type="entry name" value="POLYAMINE TRANSPORTER 2-RELATED"/>
    <property type="match status" value="1"/>
</dbReference>
<feature type="transmembrane region" description="Helical" evidence="8">
    <location>
        <begin position="213"/>
        <end position="237"/>
    </location>
</feature>
<keyword evidence="4" id="KW-1003">Cell membrane</keyword>